<evidence type="ECO:0000256" key="1">
    <source>
        <dbReference type="SAM" id="MobiDB-lite"/>
    </source>
</evidence>
<name>A0A316V9Z4_9BASI</name>
<dbReference type="InParanoid" id="A0A316V9Z4"/>
<feature type="compositionally biased region" description="Low complexity" evidence="1">
    <location>
        <begin position="1"/>
        <end position="18"/>
    </location>
</feature>
<dbReference type="RefSeq" id="XP_025352617.1">
    <property type="nucleotide sequence ID" value="XM_025499629.1"/>
</dbReference>
<evidence type="ECO:0000313" key="2">
    <source>
        <dbReference type="EMBL" id="PWN32315.1"/>
    </source>
</evidence>
<sequence>MEVDLNSPSSSSNSRNGSPFQHTMIASTSSNNMLSTAGPSSSARKRQRSIHAPPLYHHDSGRSQDDVSLSASSSFMRDLSEDEDLFGSRSKRRHLGTSAEGSRDSDSHFFRALGSRIAEIDAETGEAILSGMYDTSEHGVDSPMNLLSLISRSPSVDDTIQKQEESEMEGTTDDIDMTSGQGSPSSMVIELPRDSTQSTASPLFVPRQLRNASMPMRPSPLAQSEGLGSTDSGSSSPRSSKMMERSNSGTSQETYALRRSWTHSSIRSVSALTNEVDSNRRFSHDDQGNTPLRRTSRSDRVVRTPSPRPQFVPVEPGSDGNGAMRALHPSPGMSSAGFPGGKQMLRYTMGYRDDCEQCKNKVPGHYGHLVHRT</sequence>
<organism evidence="2 3">
    <name type="scientific">Meira miltonrushii</name>
    <dbReference type="NCBI Taxonomy" id="1280837"/>
    <lineage>
        <taxon>Eukaryota</taxon>
        <taxon>Fungi</taxon>
        <taxon>Dikarya</taxon>
        <taxon>Basidiomycota</taxon>
        <taxon>Ustilaginomycotina</taxon>
        <taxon>Exobasidiomycetes</taxon>
        <taxon>Exobasidiales</taxon>
        <taxon>Brachybasidiaceae</taxon>
        <taxon>Meira</taxon>
    </lineage>
</organism>
<feature type="region of interest" description="Disordered" evidence="1">
    <location>
        <begin position="277"/>
        <end position="320"/>
    </location>
</feature>
<feature type="compositionally biased region" description="Basic and acidic residues" evidence="1">
    <location>
        <begin position="277"/>
        <end position="287"/>
    </location>
</feature>
<feature type="compositionally biased region" description="Acidic residues" evidence="1">
    <location>
        <begin position="166"/>
        <end position="176"/>
    </location>
</feature>
<evidence type="ECO:0000313" key="3">
    <source>
        <dbReference type="Proteomes" id="UP000245771"/>
    </source>
</evidence>
<proteinExistence type="predicted"/>
<dbReference type="GeneID" id="37021410"/>
<keyword evidence="3" id="KW-1185">Reference proteome</keyword>
<dbReference type="OrthoDB" id="2446291at2759"/>
<dbReference type="EMBL" id="KZ819606">
    <property type="protein sequence ID" value="PWN32315.1"/>
    <property type="molecule type" value="Genomic_DNA"/>
</dbReference>
<feature type="compositionally biased region" description="Basic and acidic residues" evidence="1">
    <location>
        <begin position="56"/>
        <end position="65"/>
    </location>
</feature>
<feature type="compositionally biased region" description="Polar residues" evidence="1">
    <location>
        <begin position="19"/>
        <end position="42"/>
    </location>
</feature>
<gene>
    <name evidence="2" type="ORF">FA14DRAFT_162478</name>
</gene>
<protein>
    <submittedName>
        <fullName evidence="2">Uncharacterized protein</fullName>
    </submittedName>
</protein>
<feature type="compositionally biased region" description="Polar residues" evidence="1">
    <location>
        <begin position="245"/>
        <end position="254"/>
    </location>
</feature>
<feature type="region of interest" description="Disordered" evidence="1">
    <location>
        <begin position="1"/>
        <end position="107"/>
    </location>
</feature>
<dbReference type="Proteomes" id="UP000245771">
    <property type="component" value="Unassembled WGS sequence"/>
</dbReference>
<feature type="compositionally biased region" description="Low complexity" evidence="1">
    <location>
        <begin position="224"/>
        <end position="240"/>
    </location>
</feature>
<reference evidence="2 3" key="1">
    <citation type="journal article" date="2018" name="Mol. Biol. Evol.">
        <title>Broad Genomic Sampling Reveals a Smut Pathogenic Ancestry of the Fungal Clade Ustilaginomycotina.</title>
        <authorList>
            <person name="Kijpornyongpan T."/>
            <person name="Mondo S.J."/>
            <person name="Barry K."/>
            <person name="Sandor L."/>
            <person name="Lee J."/>
            <person name="Lipzen A."/>
            <person name="Pangilinan J."/>
            <person name="LaButti K."/>
            <person name="Hainaut M."/>
            <person name="Henrissat B."/>
            <person name="Grigoriev I.V."/>
            <person name="Spatafora J.W."/>
            <person name="Aime M.C."/>
        </authorList>
    </citation>
    <scope>NUCLEOTIDE SEQUENCE [LARGE SCALE GENOMIC DNA]</scope>
    <source>
        <strain evidence="2 3">MCA 3882</strain>
    </source>
</reference>
<accession>A0A316V9Z4</accession>
<dbReference type="AlphaFoldDB" id="A0A316V9Z4"/>
<feature type="region of interest" description="Disordered" evidence="1">
    <location>
        <begin position="161"/>
        <end position="255"/>
    </location>
</feature>